<dbReference type="GO" id="GO:0071424">
    <property type="term" value="F:rRNA (cytosine-N4-)-methyltransferase activity"/>
    <property type="evidence" value="ECO:0007669"/>
    <property type="project" value="TreeGrafter"/>
</dbReference>
<evidence type="ECO:0000256" key="3">
    <source>
        <dbReference type="ARBA" id="ARBA00022679"/>
    </source>
</evidence>
<keyword evidence="3 6" id="KW-0808">Transferase</keyword>
<dbReference type="Pfam" id="PF01795">
    <property type="entry name" value="Methyltransf_5"/>
    <property type="match status" value="1"/>
</dbReference>
<feature type="region of interest" description="Disordered" evidence="5">
    <location>
        <begin position="275"/>
        <end position="298"/>
    </location>
</feature>
<dbReference type="SUPFAM" id="SSF81799">
    <property type="entry name" value="Putative methyltransferase TM0872, insert domain"/>
    <property type="match status" value="1"/>
</dbReference>
<dbReference type="SUPFAM" id="SSF53335">
    <property type="entry name" value="S-adenosyl-L-methionine-dependent methyltransferases"/>
    <property type="match status" value="1"/>
</dbReference>
<proteinExistence type="inferred from homology"/>
<dbReference type="PANTHER" id="PTHR11265">
    <property type="entry name" value="S-ADENOSYL-METHYLTRANSFERASE MRAW"/>
    <property type="match status" value="1"/>
</dbReference>
<dbReference type="GO" id="GO:0005737">
    <property type="term" value="C:cytoplasm"/>
    <property type="evidence" value="ECO:0007669"/>
    <property type="project" value="TreeGrafter"/>
</dbReference>
<accession>A0A644XHX6</accession>
<evidence type="ECO:0000256" key="1">
    <source>
        <dbReference type="ARBA" id="ARBA00010396"/>
    </source>
</evidence>
<dbReference type="InterPro" id="IPR002903">
    <property type="entry name" value="RsmH"/>
</dbReference>
<evidence type="ECO:0000256" key="5">
    <source>
        <dbReference type="SAM" id="MobiDB-lite"/>
    </source>
</evidence>
<dbReference type="EMBL" id="VSSQ01002433">
    <property type="protein sequence ID" value="MPM15381.1"/>
    <property type="molecule type" value="Genomic_DNA"/>
</dbReference>
<comment type="similarity">
    <text evidence="1">Belongs to the methyltransferase superfamily. RsmH family.</text>
</comment>
<dbReference type="EC" id="2.1.1.199" evidence="6"/>
<keyword evidence="2 6" id="KW-0489">Methyltransferase</keyword>
<dbReference type="HAMAP" id="MF_01007">
    <property type="entry name" value="16SrRNA_methyltr_H"/>
    <property type="match status" value="1"/>
</dbReference>
<dbReference type="InterPro" id="IPR023397">
    <property type="entry name" value="SAM-dep_MeTrfase_MraW_recog"/>
</dbReference>
<sequence>MNYHESVLLKESVGYLSVKSDGKYADATFGGGGHSVLIADQLKTGMVYGFDQDEDALNAFSGHPNITVIRSNFRFIRNFLRYYNALPVDGIIADLGISSHHIETPGRGFSFRFDAPLDMRMNTAAEFNARQLVAEYSTEELTRIFRTYGEVDQAWKIAVAIEKERREKPVETTFQLAAIVSRFARPGRENSLLAQVFQSIRIEVNHEMEALEEFLNQSYECLKPGGRLAIISFHSLEDRMVKAFFKKQKSQDSFAENIMGRKDLMWKEITRGAVAPTDEEVEKNPRSRSARLRVGEKI</sequence>
<evidence type="ECO:0000256" key="2">
    <source>
        <dbReference type="ARBA" id="ARBA00022603"/>
    </source>
</evidence>
<dbReference type="Gene3D" id="3.40.50.150">
    <property type="entry name" value="Vaccinia Virus protein VP39"/>
    <property type="match status" value="1"/>
</dbReference>
<dbReference type="GO" id="GO:0070475">
    <property type="term" value="P:rRNA base methylation"/>
    <property type="evidence" value="ECO:0007669"/>
    <property type="project" value="TreeGrafter"/>
</dbReference>
<keyword evidence="4" id="KW-0949">S-adenosyl-L-methionine</keyword>
<dbReference type="NCBIfam" id="TIGR00006">
    <property type="entry name" value="16S rRNA (cytosine(1402)-N(4))-methyltransferase RsmH"/>
    <property type="match status" value="1"/>
</dbReference>
<dbReference type="InterPro" id="IPR029063">
    <property type="entry name" value="SAM-dependent_MTases_sf"/>
</dbReference>
<evidence type="ECO:0000256" key="4">
    <source>
        <dbReference type="ARBA" id="ARBA00022691"/>
    </source>
</evidence>
<reference evidence="6" key="1">
    <citation type="submission" date="2019-08" db="EMBL/GenBank/DDBJ databases">
        <authorList>
            <person name="Kucharzyk K."/>
            <person name="Murdoch R.W."/>
            <person name="Higgins S."/>
            <person name="Loffler F."/>
        </authorList>
    </citation>
    <scope>NUCLEOTIDE SEQUENCE</scope>
</reference>
<dbReference type="Gene3D" id="1.10.150.170">
    <property type="entry name" value="Putative methyltransferase TM0872, insert domain"/>
    <property type="match status" value="1"/>
</dbReference>
<dbReference type="PIRSF" id="PIRSF004486">
    <property type="entry name" value="MraW"/>
    <property type="match status" value="1"/>
</dbReference>
<organism evidence="6">
    <name type="scientific">bioreactor metagenome</name>
    <dbReference type="NCBI Taxonomy" id="1076179"/>
    <lineage>
        <taxon>unclassified sequences</taxon>
        <taxon>metagenomes</taxon>
        <taxon>ecological metagenomes</taxon>
    </lineage>
</organism>
<dbReference type="PANTHER" id="PTHR11265:SF0">
    <property type="entry name" value="12S RRNA N4-METHYLCYTIDINE METHYLTRANSFERASE"/>
    <property type="match status" value="1"/>
</dbReference>
<evidence type="ECO:0000313" key="6">
    <source>
        <dbReference type="EMBL" id="MPM15381.1"/>
    </source>
</evidence>
<dbReference type="AlphaFoldDB" id="A0A644XHX6"/>
<protein>
    <submittedName>
        <fullName evidence="6">Ribosomal RNA small subunit methyltransferase H</fullName>
        <ecNumber evidence="6">2.1.1.199</ecNumber>
    </submittedName>
</protein>
<gene>
    <name evidence="6" type="primary">rsmH_22</name>
    <name evidence="6" type="ORF">SDC9_61750</name>
</gene>
<name>A0A644XHX6_9ZZZZ</name>
<comment type="caution">
    <text evidence="6">The sequence shown here is derived from an EMBL/GenBank/DDBJ whole genome shotgun (WGS) entry which is preliminary data.</text>
</comment>